<evidence type="ECO:0000256" key="4">
    <source>
        <dbReference type="ARBA" id="ARBA00022737"/>
    </source>
</evidence>
<accession>A0A377JME9</accession>
<dbReference type="GO" id="GO:0008800">
    <property type="term" value="F:beta-lactamase activity"/>
    <property type="evidence" value="ECO:0007669"/>
    <property type="project" value="UniProtKB-UniRule"/>
</dbReference>
<keyword evidence="6" id="KW-0802">TPR repeat</keyword>
<dbReference type="SUPFAM" id="SSF81901">
    <property type="entry name" value="HCP-like"/>
    <property type="match status" value="1"/>
</dbReference>
<comment type="subcellular location">
    <subcellularLocation>
        <location evidence="9">Secreted</location>
    </subcellularLocation>
</comment>
<dbReference type="SMART" id="SM00671">
    <property type="entry name" value="SEL1"/>
    <property type="match status" value="4"/>
</dbReference>
<keyword evidence="4" id="KW-0677">Repeat</keyword>
<dbReference type="InterPro" id="IPR011990">
    <property type="entry name" value="TPR-like_helical_dom_sf"/>
</dbReference>
<proteinExistence type="inferred from homology"/>
<dbReference type="InterPro" id="IPR006597">
    <property type="entry name" value="Sel1-like"/>
</dbReference>
<dbReference type="GO" id="GO:0046677">
    <property type="term" value="P:response to antibiotic"/>
    <property type="evidence" value="ECO:0007669"/>
    <property type="project" value="UniProtKB-KW"/>
</dbReference>
<keyword evidence="7" id="KW-1015">Disulfide bond</keyword>
<evidence type="ECO:0000256" key="2">
    <source>
        <dbReference type="ARBA" id="ARBA00008486"/>
    </source>
</evidence>
<dbReference type="AlphaFoldDB" id="A0A377JME9"/>
<comment type="similarity">
    <text evidence="2 9">Belongs to the hcp beta-lactamase family.</text>
</comment>
<evidence type="ECO:0000256" key="7">
    <source>
        <dbReference type="ARBA" id="ARBA00023157"/>
    </source>
</evidence>
<dbReference type="GO" id="GO:0005576">
    <property type="term" value="C:extracellular region"/>
    <property type="evidence" value="ECO:0007669"/>
    <property type="project" value="UniProtKB-SubCell"/>
</dbReference>
<comment type="catalytic activity">
    <reaction evidence="1 9">
        <text>a beta-lactam + H2O = a substituted beta-amino acid</text>
        <dbReference type="Rhea" id="RHEA:20401"/>
        <dbReference type="ChEBI" id="CHEBI:15377"/>
        <dbReference type="ChEBI" id="CHEBI:35627"/>
        <dbReference type="ChEBI" id="CHEBI:140347"/>
        <dbReference type="EC" id="3.5.2.6"/>
    </reaction>
</comment>
<evidence type="ECO:0000256" key="9">
    <source>
        <dbReference type="RuleBase" id="RU366075"/>
    </source>
</evidence>
<evidence type="ECO:0000256" key="8">
    <source>
        <dbReference type="ARBA" id="ARBA00023251"/>
    </source>
</evidence>
<protein>
    <recommendedName>
        <fullName evidence="3 9">Beta-lactamase</fullName>
        <ecNumber evidence="3 9">3.5.2.6</ecNumber>
    </recommendedName>
</protein>
<reference evidence="10 11" key="1">
    <citation type="submission" date="2018-06" db="EMBL/GenBank/DDBJ databases">
        <authorList>
            <consortium name="Pathogen Informatics"/>
            <person name="Doyle S."/>
        </authorList>
    </citation>
    <scope>NUCLEOTIDE SEQUENCE [LARGE SCALE GENOMIC DNA]</scope>
    <source>
        <strain evidence="10 11">NCTC12221</strain>
    </source>
</reference>
<evidence type="ECO:0000256" key="3">
    <source>
        <dbReference type="ARBA" id="ARBA00012865"/>
    </source>
</evidence>
<dbReference type="Pfam" id="PF08238">
    <property type="entry name" value="Sel1"/>
    <property type="match status" value="3"/>
</dbReference>
<feature type="chain" id="PRO_5023978153" description="Beta-lactamase" evidence="9">
    <location>
        <begin position="18"/>
        <end position="245"/>
    </location>
</feature>
<evidence type="ECO:0000256" key="1">
    <source>
        <dbReference type="ARBA" id="ARBA00001526"/>
    </source>
</evidence>
<evidence type="ECO:0000313" key="10">
    <source>
        <dbReference type="EMBL" id="STP08936.1"/>
    </source>
</evidence>
<feature type="signal peptide" evidence="9">
    <location>
        <begin position="1"/>
        <end position="17"/>
    </location>
</feature>
<dbReference type="PANTHER" id="PTHR13891">
    <property type="entry name" value="CYTOCHROME C OXIDASE ASSEMBLY FACTOR 7"/>
    <property type="match status" value="1"/>
</dbReference>
<keyword evidence="8" id="KW-0046">Antibiotic resistance</keyword>
<dbReference type="EMBL" id="UGHZ01000001">
    <property type="protein sequence ID" value="STP08936.1"/>
    <property type="molecule type" value="Genomic_DNA"/>
</dbReference>
<gene>
    <name evidence="10" type="primary">hcpA_1</name>
    <name evidence="10" type="ORF">NCTC12221_00363</name>
</gene>
<keyword evidence="5 9" id="KW-0378">Hydrolase</keyword>
<dbReference type="Gene3D" id="1.25.40.10">
    <property type="entry name" value="Tetratricopeptide repeat domain"/>
    <property type="match status" value="1"/>
</dbReference>
<evidence type="ECO:0000313" key="11">
    <source>
        <dbReference type="Proteomes" id="UP000255335"/>
    </source>
</evidence>
<dbReference type="RefSeq" id="WP_115025733.1">
    <property type="nucleotide sequence ID" value="NZ_UGHZ01000001.1"/>
</dbReference>
<organism evidence="10 11">
    <name type="scientific">Helicobacter cinaedi</name>
    <dbReference type="NCBI Taxonomy" id="213"/>
    <lineage>
        <taxon>Bacteria</taxon>
        <taxon>Pseudomonadati</taxon>
        <taxon>Campylobacterota</taxon>
        <taxon>Epsilonproteobacteria</taxon>
        <taxon>Campylobacterales</taxon>
        <taxon>Helicobacteraceae</taxon>
        <taxon>Helicobacter</taxon>
    </lineage>
</organism>
<dbReference type="PANTHER" id="PTHR13891:SF1">
    <property type="entry name" value="CYTOCHROME C OXIDASE ASSEMBLY FACTOR 7"/>
    <property type="match status" value="1"/>
</dbReference>
<dbReference type="InterPro" id="IPR040239">
    <property type="entry name" value="HcpB-like"/>
</dbReference>
<keyword evidence="9" id="KW-0732">Signal</keyword>
<evidence type="ECO:0000256" key="6">
    <source>
        <dbReference type="ARBA" id="ARBA00022803"/>
    </source>
</evidence>
<dbReference type="EC" id="3.5.2.6" evidence="3 9"/>
<comment type="function">
    <text evidence="9">Hydrolyzes 6-aminopenicillinic acid and 7-aminocephalosporanic acid (ACA) derivatives.</text>
</comment>
<evidence type="ECO:0000256" key="5">
    <source>
        <dbReference type="ARBA" id="ARBA00022801"/>
    </source>
</evidence>
<sequence length="245" mass="27917">MRILFCLMLLCSTFALASENEQIDKDNAESTLSPLVQSIRQADSLFYQGVTRWSKNSDEASDFLKKACDNKHPGACLYLGNYYEIKSKDKKDSKVNLEKSQQFYQLGYENSIEACKEGAVEWCSIQAVALIDGHGVAKDIQKGLEYLEILCERDMENACFMLGTYYFYGVNVKQDLQKSKEFTQKALELDSQACDENRLYACVLSAEIYQQGLNTPQDLTKAKLLYSRACEMDNQFACDYVKKLK</sequence>
<dbReference type="Proteomes" id="UP000255335">
    <property type="component" value="Unassembled WGS sequence"/>
</dbReference>
<name>A0A377JME9_9HELI</name>
<keyword evidence="9" id="KW-0964">Secreted</keyword>